<dbReference type="HOGENOM" id="CLU_000288_21_4_1"/>
<dbReference type="Gene3D" id="1.10.510.10">
    <property type="entry name" value="Transferase(Phosphotransferase) domain 1"/>
    <property type="match status" value="1"/>
</dbReference>
<dbReference type="Gramene" id="ONI00332">
    <property type="protein sequence ID" value="ONI00332"/>
    <property type="gene ID" value="PRUPE_6G082800"/>
</dbReference>
<dbReference type="AlphaFoldDB" id="M5WJK8"/>
<organism evidence="2 3">
    <name type="scientific">Prunus persica</name>
    <name type="common">Peach</name>
    <name type="synonym">Amygdalus persica</name>
    <dbReference type="NCBI Taxonomy" id="3760"/>
    <lineage>
        <taxon>Eukaryota</taxon>
        <taxon>Viridiplantae</taxon>
        <taxon>Streptophyta</taxon>
        <taxon>Embryophyta</taxon>
        <taxon>Tracheophyta</taxon>
        <taxon>Spermatophyta</taxon>
        <taxon>Magnoliopsida</taxon>
        <taxon>eudicotyledons</taxon>
        <taxon>Gunneridae</taxon>
        <taxon>Pentapetalae</taxon>
        <taxon>rosids</taxon>
        <taxon>fabids</taxon>
        <taxon>Rosales</taxon>
        <taxon>Rosaceae</taxon>
        <taxon>Amygdaloideae</taxon>
        <taxon>Amygdaleae</taxon>
        <taxon>Prunus</taxon>
    </lineage>
</organism>
<sequence>MIFRNINNNKIPNFEVITIRLLGWGLNRRLKLLFYLTNGSLSSVLQGAGKGGADWEATYDVVLGMAQALAHLHHDCVPAILHGDVKAVNVLLGPGYEPYLAGFGFAGIVNGIEHASMQRITEKNDVYIFGVVLLEVLTGRHPIDPTLPGNLARKRYLVDILDQKLRGRADPTMHEMLQALAVAFLCFSTRADDRPMMKDVVAMLTEIQHLETARGEPELLKEGGLQ</sequence>
<dbReference type="SUPFAM" id="SSF56112">
    <property type="entry name" value="Protein kinase-like (PK-like)"/>
    <property type="match status" value="1"/>
</dbReference>
<dbReference type="eggNOG" id="ENOG502QSU9">
    <property type="taxonomic scope" value="Eukaryota"/>
</dbReference>
<dbReference type="EMBL" id="CM007656">
    <property type="protein sequence ID" value="ONI00332.1"/>
    <property type="molecule type" value="Genomic_DNA"/>
</dbReference>
<name>M5WJK8_PRUPE</name>
<evidence type="ECO:0000313" key="2">
    <source>
        <dbReference type="EMBL" id="ONI00332.1"/>
    </source>
</evidence>
<dbReference type="Proteomes" id="UP000006882">
    <property type="component" value="Chromosome G6"/>
</dbReference>
<dbReference type="InterPro" id="IPR051824">
    <property type="entry name" value="LRR_Rcpt-Like_S/T_Kinase"/>
</dbReference>
<dbReference type="InterPro" id="IPR000719">
    <property type="entry name" value="Prot_kinase_dom"/>
</dbReference>
<dbReference type="InterPro" id="IPR008271">
    <property type="entry name" value="Ser/Thr_kinase_AS"/>
</dbReference>
<proteinExistence type="predicted"/>
<reference evidence="2 3" key="1">
    <citation type="journal article" date="2013" name="Nat. Genet.">
        <title>The high-quality draft genome of peach (Prunus persica) identifies unique patterns of genetic diversity, domestication and genome evolution.</title>
        <authorList>
            <consortium name="International Peach Genome Initiative"/>
            <person name="Verde I."/>
            <person name="Abbott A.G."/>
            <person name="Scalabrin S."/>
            <person name="Jung S."/>
            <person name="Shu S."/>
            <person name="Marroni F."/>
            <person name="Zhebentyayeva T."/>
            <person name="Dettori M.T."/>
            <person name="Grimwood J."/>
            <person name="Cattonaro F."/>
            <person name="Zuccolo A."/>
            <person name="Rossini L."/>
            <person name="Jenkins J."/>
            <person name="Vendramin E."/>
            <person name="Meisel L.A."/>
            <person name="Decroocq V."/>
            <person name="Sosinski B."/>
            <person name="Prochnik S."/>
            <person name="Mitros T."/>
            <person name="Policriti A."/>
            <person name="Cipriani G."/>
            <person name="Dondini L."/>
            <person name="Ficklin S."/>
            <person name="Goodstein D.M."/>
            <person name="Xuan P."/>
            <person name="Del Fabbro C."/>
            <person name="Aramini V."/>
            <person name="Copetti D."/>
            <person name="Gonzalez S."/>
            <person name="Horner D.S."/>
            <person name="Falchi R."/>
            <person name="Lucas S."/>
            <person name="Mica E."/>
            <person name="Maldonado J."/>
            <person name="Lazzari B."/>
            <person name="Bielenberg D."/>
            <person name="Pirona R."/>
            <person name="Miculan M."/>
            <person name="Barakat A."/>
            <person name="Testolin R."/>
            <person name="Stella A."/>
            <person name="Tartarini S."/>
            <person name="Tonutti P."/>
            <person name="Arus P."/>
            <person name="Orellana A."/>
            <person name="Wells C."/>
            <person name="Main D."/>
            <person name="Vizzotto G."/>
            <person name="Silva H."/>
            <person name="Salamini F."/>
            <person name="Schmutz J."/>
            <person name="Morgante M."/>
            <person name="Rokhsar D.S."/>
        </authorList>
    </citation>
    <scope>NUCLEOTIDE SEQUENCE [LARGE SCALE GENOMIC DNA]</scope>
    <source>
        <strain evidence="3">cv. Nemared</strain>
    </source>
</reference>
<dbReference type="GO" id="GO:0004672">
    <property type="term" value="F:protein kinase activity"/>
    <property type="evidence" value="ECO:0007669"/>
    <property type="project" value="InterPro"/>
</dbReference>
<dbReference type="InterPro" id="IPR001245">
    <property type="entry name" value="Ser-Thr/Tyr_kinase_cat_dom"/>
</dbReference>
<dbReference type="Pfam" id="PF07714">
    <property type="entry name" value="PK_Tyr_Ser-Thr"/>
    <property type="match status" value="1"/>
</dbReference>
<dbReference type="PANTHER" id="PTHR48006:SF92">
    <property type="entry name" value="LRR RECEPTOR-LIKE SERINE_THREONINE-PROTEIN KINASE GSO1"/>
    <property type="match status" value="1"/>
</dbReference>
<dbReference type="PANTHER" id="PTHR48006">
    <property type="entry name" value="LEUCINE-RICH REPEAT-CONTAINING PROTEIN DDB_G0281931-RELATED"/>
    <property type="match status" value="1"/>
</dbReference>
<dbReference type="GO" id="GO:0005524">
    <property type="term" value="F:ATP binding"/>
    <property type="evidence" value="ECO:0007669"/>
    <property type="project" value="InterPro"/>
</dbReference>
<comment type="subcellular location">
    <subcellularLocation>
        <location evidence="1">Membrane</location>
        <topology evidence="1">Single-pass type I membrane protein</topology>
    </subcellularLocation>
</comment>
<accession>M5WJK8</accession>
<dbReference type="GO" id="GO:0016020">
    <property type="term" value="C:membrane"/>
    <property type="evidence" value="ECO:0007669"/>
    <property type="project" value="UniProtKB-SubCell"/>
</dbReference>
<gene>
    <name evidence="2" type="ORF">PRUPE_6G082800</name>
</gene>
<dbReference type="STRING" id="3760.M5WJK8"/>
<dbReference type="InterPro" id="IPR011009">
    <property type="entry name" value="Kinase-like_dom_sf"/>
</dbReference>
<dbReference type="PROSITE" id="PS00108">
    <property type="entry name" value="PROTEIN_KINASE_ST"/>
    <property type="match status" value="1"/>
</dbReference>
<dbReference type="OMA" id="MIFRNIN"/>
<evidence type="ECO:0000256" key="1">
    <source>
        <dbReference type="ARBA" id="ARBA00004479"/>
    </source>
</evidence>
<dbReference type="PROSITE" id="PS50011">
    <property type="entry name" value="PROTEIN_KINASE_DOM"/>
    <property type="match status" value="1"/>
</dbReference>
<protein>
    <submittedName>
        <fullName evidence="2">Uncharacterized protein</fullName>
    </submittedName>
</protein>
<keyword evidence="3" id="KW-1185">Reference proteome</keyword>
<evidence type="ECO:0000313" key="3">
    <source>
        <dbReference type="Proteomes" id="UP000006882"/>
    </source>
</evidence>